<dbReference type="Pfam" id="PF00468">
    <property type="entry name" value="Ribosomal_L34"/>
    <property type="match status" value="1"/>
</dbReference>
<evidence type="ECO:0000256" key="6">
    <source>
        <dbReference type="SAM" id="MobiDB-lite"/>
    </source>
</evidence>
<dbReference type="HAMAP" id="MF_00391">
    <property type="entry name" value="Ribosomal_bL34"/>
    <property type="match status" value="1"/>
</dbReference>
<dbReference type="FunFam" id="1.10.287.3980:FF:000001">
    <property type="entry name" value="Mitochondrial ribosomal protein L34"/>
    <property type="match status" value="1"/>
</dbReference>
<dbReference type="PANTHER" id="PTHR14503">
    <property type="entry name" value="MITOCHONDRIAL RIBOSOMAL PROTEIN 34 FAMILY MEMBER"/>
    <property type="match status" value="1"/>
</dbReference>
<gene>
    <name evidence="5 7" type="primary">rpmH</name>
    <name evidence="7" type="ORF">CLPUN_48920</name>
</gene>
<dbReference type="NCBIfam" id="TIGR01030">
    <property type="entry name" value="rpmH_bact"/>
    <property type="match status" value="1"/>
</dbReference>
<feature type="compositionally biased region" description="Basic residues" evidence="6">
    <location>
        <begin position="31"/>
        <end position="44"/>
    </location>
</feature>
<evidence type="ECO:0000313" key="8">
    <source>
        <dbReference type="Proteomes" id="UP000190890"/>
    </source>
</evidence>
<dbReference type="GO" id="GO:0005840">
    <property type="term" value="C:ribosome"/>
    <property type="evidence" value="ECO:0007669"/>
    <property type="project" value="UniProtKB-KW"/>
</dbReference>
<dbReference type="OrthoDB" id="9804164at2"/>
<dbReference type="GO" id="GO:0006412">
    <property type="term" value="P:translation"/>
    <property type="evidence" value="ECO:0007669"/>
    <property type="project" value="UniProtKB-UniRule"/>
</dbReference>
<keyword evidence="8" id="KW-1185">Reference proteome</keyword>
<comment type="similarity">
    <text evidence="1 5">Belongs to the bacterial ribosomal protein bL34 family.</text>
</comment>
<evidence type="ECO:0000256" key="2">
    <source>
        <dbReference type="ARBA" id="ARBA00022980"/>
    </source>
</evidence>
<evidence type="ECO:0000313" key="7">
    <source>
        <dbReference type="EMBL" id="OOM71824.1"/>
    </source>
</evidence>
<evidence type="ECO:0000256" key="4">
    <source>
        <dbReference type="ARBA" id="ARBA00035177"/>
    </source>
</evidence>
<keyword evidence="3 5" id="KW-0687">Ribonucleoprotein</keyword>
<proteinExistence type="inferred from homology"/>
<comment type="caution">
    <text evidence="7">The sequence shown here is derived from an EMBL/GenBank/DDBJ whole genome shotgun (WGS) entry which is preliminary data.</text>
</comment>
<feature type="compositionally biased region" description="Basic residues" evidence="6">
    <location>
        <begin position="7"/>
        <end position="22"/>
    </location>
</feature>
<dbReference type="InterPro" id="IPR000271">
    <property type="entry name" value="Ribosomal_bL34"/>
</dbReference>
<dbReference type="PANTHER" id="PTHR14503:SF4">
    <property type="entry name" value="LARGE RIBOSOMAL SUBUNIT PROTEIN BL34M"/>
    <property type="match status" value="1"/>
</dbReference>
<evidence type="ECO:0000256" key="5">
    <source>
        <dbReference type="HAMAP-Rule" id="MF_00391"/>
    </source>
</evidence>
<feature type="region of interest" description="Disordered" evidence="6">
    <location>
        <begin position="1"/>
        <end position="44"/>
    </location>
</feature>
<reference evidence="7 8" key="1">
    <citation type="submission" date="2016-05" db="EMBL/GenBank/DDBJ databases">
        <title>Microbial solvent formation.</title>
        <authorList>
            <person name="Poehlein A."/>
            <person name="Montoya Solano J.D."/>
            <person name="Flitsch S."/>
            <person name="Krabben P."/>
            <person name="Duerre P."/>
            <person name="Daniel R."/>
        </authorList>
    </citation>
    <scope>NUCLEOTIDE SEQUENCE [LARGE SCALE GENOMIC DNA]</scope>
    <source>
        <strain evidence="7 8">DSM 2619</strain>
    </source>
</reference>
<evidence type="ECO:0000256" key="3">
    <source>
        <dbReference type="ARBA" id="ARBA00023274"/>
    </source>
</evidence>
<dbReference type="GO" id="GO:0003735">
    <property type="term" value="F:structural constituent of ribosome"/>
    <property type="evidence" value="ECO:0007669"/>
    <property type="project" value="InterPro"/>
</dbReference>
<dbReference type="AlphaFoldDB" id="A0A1S8T2I1"/>
<dbReference type="STRING" id="29367.CLPUN_48920"/>
<dbReference type="GO" id="GO:1990904">
    <property type="term" value="C:ribonucleoprotein complex"/>
    <property type="evidence" value="ECO:0007669"/>
    <property type="project" value="UniProtKB-KW"/>
</dbReference>
<dbReference type="RefSeq" id="WP_077849791.1">
    <property type="nucleotide sequence ID" value="NZ_LZZM01000227.1"/>
</dbReference>
<keyword evidence="2 5" id="KW-0689">Ribosomal protein</keyword>
<evidence type="ECO:0000256" key="1">
    <source>
        <dbReference type="ARBA" id="ARBA00010111"/>
    </source>
</evidence>
<protein>
    <recommendedName>
        <fullName evidence="4 5">Large ribosomal subunit protein bL34</fullName>
    </recommendedName>
</protein>
<dbReference type="EMBL" id="LZZM01000227">
    <property type="protein sequence ID" value="OOM71824.1"/>
    <property type="molecule type" value="Genomic_DNA"/>
</dbReference>
<dbReference type="PROSITE" id="PS00784">
    <property type="entry name" value="RIBOSOMAL_L34"/>
    <property type="match status" value="1"/>
</dbReference>
<dbReference type="Gene3D" id="1.10.287.3980">
    <property type="match status" value="1"/>
</dbReference>
<name>A0A1S8T2I1_9CLOT</name>
<dbReference type="Proteomes" id="UP000190890">
    <property type="component" value="Unassembled WGS sequence"/>
</dbReference>
<sequence>MFMTYQPKKRTRKKEHGFRKRMSTSAGRNILRSRRQKGRKKLTA</sequence>
<dbReference type="InterPro" id="IPR020939">
    <property type="entry name" value="Ribosomal_bL34_CS"/>
</dbReference>
<organism evidence="7 8">
    <name type="scientific">Clostridium puniceum</name>
    <dbReference type="NCBI Taxonomy" id="29367"/>
    <lineage>
        <taxon>Bacteria</taxon>
        <taxon>Bacillati</taxon>
        <taxon>Bacillota</taxon>
        <taxon>Clostridia</taxon>
        <taxon>Eubacteriales</taxon>
        <taxon>Clostridiaceae</taxon>
        <taxon>Clostridium</taxon>
    </lineage>
</organism>
<accession>A0A1S8T2I1</accession>